<dbReference type="GO" id="GO:0008270">
    <property type="term" value="F:zinc ion binding"/>
    <property type="evidence" value="ECO:0007669"/>
    <property type="project" value="UniProtKB-KW"/>
</dbReference>
<evidence type="ECO:0000256" key="6">
    <source>
        <dbReference type="ARBA" id="ARBA00022692"/>
    </source>
</evidence>
<feature type="domain" description="SWEET-like" evidence="17">
    <location>
        <begin position="586"/>
        <end position="715"/>
    </location>
</feature>
<evidence type="ECO:0000256" key="11">
    <source>
        <dbReference type="ARBA" id="ARBA00022833"/>
    </source>
</evidence>
<accession>A0A5M8PJR3</accession>
<feature type="transmembrane region" description="Helical" evidence="15">
    <location>
        <begin position="413"/>
        <end position="432"/>
    </location>
</feature>
<evidence type="ECO:0000256" key="2">
    <source>
        <dbReference type="ARBA" id="ARBA00004127"/>
    </source>
</evidence>
<evidence type="ECO:0000256" key="3">
    <source>
        <dbReference type="ARBA" id="ARBA00004906"/>
    </source>
</evidence>
<organism evidence="18 19">
    <name type="scientific">Lasallia pustulata</name>
    <dbReference type="NCBI Taxonomy" id="136370"/>
    <lineage>
        <taxon>Eukaryota</taxon>
        <taxon>Fungi</taxon>
        <taxon>Dikarya</taxon>
        <taxon>Ascomycota</taxon>
        <taxon>Pezizomycotina</taxon>
        <taxon>Lecanoromycetes</taxon>
        <taxon>OSLEUM clade</taxon>
        <taxon>Umbilicariomycetidae</taxon>
        <taxon>Umbilicariales</taxon>
        <taxon>Umbilicariaceae</taxon>
        <taxon>Lasallia</taxon>
    </lineage>
</organism>
<feature type="transmembrane region" description="Helical" evidence="15">
    <location>
        <begin position="444"/>
        <end position="466"/>
    </location>
</feature>
<evidence type="ECO:0000256" key="7">
    <source>
        <dbReference type="ARBA" id="ARBA00022723"/>
    </source>
</evidence>
<dbReference type="GO" id="GO:0016874">
    <property type="term" value="F:ligase activity"/>
    <property type="evidence" value="ECO:0007669"/>
    <property type="project" value="UniProtKB-KW"/>
</dbReference>
<keyword evidence="18" id="KW-0436">Ligase</keyword>
<evidence type="ECO:0000256" key="15">
    <source>
        <dbReference type="SAM" id="Phobius"/>
    </source>
</evidence>
<dbReference type="GO" id="GO:0044695">
    <property type="term" value="C:Dsc E3 ubiquitin ligase complex"/>
    <property type="evidence" value="ECO:0007669"/>
    <property type="project" value="TreeGrafter"/>
</dbReference>
<feature type="region of interest" description="Disordered" evidence="14">
    <location>
        <begin position="754"/>
        <end position="773"/>
    </location>
</feature>
<feature type="compositionally biased region" description="Low complexity" evidence="14">
    <location>
        <begin position="754"/>
        <end position="764"/>
    </location>
</feature>
<comment type="subcellular location">
    <subcellularLocation>
        <location evidence="2">Endomembrane system</location>
        <topology evidence="2">Multi-pass membrane protein</topology>
    </subcellularLocation>
</comment>
<sequence>MDAPRVLLLVLLLIFLFLSPDTQPATPSQKREVDALIFEERQAISLLNRSRYGDLDPVNQHWLNLTGFRQDDGYRWDLLPKVQERAREQLWIRLGPQGYLKLEGGVNERLREKINGTPAEANIQTNGSWINNLRGRPPQVYHNVTGIVKGQWIRSAIDNGRINPMLNLAALAPRVPYIAREYSRNVTGHGGDMRLKLDEKTSELLATEYGLVREIRAEMTIKDETSSGDGWEMALHGVHYPDIGGIVLSTTAEKFPGIFALPHFMLSEHTFSLAQRLLALTLPVTVDKQEASLYSSYTYPWSSSPNNPNEMTFPIPHCEYIVYLQQHPAEIGDNSWLESEESPNSLGRIEDELRFPTGAPLPRVPALEMTALIFSPDCGFVLESKGPPEYTPQDGTHLTGPKLESYMRLARHWILMFAIILSLELYLLIRQMKDTSTPSTRSRVSFYTIAIMAMGDGFACISFIVVSMFIDAAFVALVATAFLAFLCVSFFGMKFLMDIWIEQFPERQERQRHAAAANPPQTPAGPSPLPVITAASADTLPLPVTARRPADTGATPIILPPDQDLDAADAADTAAAQPANPTTLGSARREMGALYTRFYVLLFLIIFLSLHATSWPTTLRSWYNNLLTLLYLSFWLPQIYRNILRNCRKALRWEFVLGQSLLRLTPFIYFYTVSDNVLFVEPDRNAAYLLVAWVWIQAWALVSQEVLGPRFFVPRGWAPPAYDYHPILREDDEEAGKAMVVGFTQATSADAGAASSSSASAASPRGGGGESKDIGKRTFDCAICMQDIEVPVVPAVGGGGERALGDGGTGLGARAGLFGRRLYMVTPWCNVAAFCLAWLGYCFLTPAVISATIQPPTLSLKFKPTS</sequence>
<dbReference type="EC" id="2.3.2.27" evidence="4"/>
<dbReference type="InterPro" id="IPR050731">
    <property type="entry name" value="HRD1_E3_ubiq-ligases"/>
</dbReference>
<dbReference type="PANTHER" id="PTHR22763:SF162">
    <property type="entry name" value="TRANSMEMBRANE E3 UBIQUITIN-PROTEIN LIGASE 1"/>
    <property type="match status" value="1"/>
</dbReference>
<proteinExistence type="predicted"/>
<comment type="catalytic activity">
    <reaction evidence="1">
        <text>S-ubiquitinyl-[E2 ubiquitin-conjugating enzyme]-L-cysteine + [acceptor protein]-L-lysine = [E2 ubiquitin-conjugating enzyme]-L-cysteine + N(6)-ubiquitinyl-[acceptor protein]-L-lysine.</text>
        <dbReference type="EC" id="2.3.2.27"/>
    </reaction>
</comment>
<keyword evidence="10" id="KW-0833">Ubl conjugation pathway</keyword>
<reference evidence="18 19" key="1">
    <citation type="submission" date="2019-09" db="EMBL/GenBank/DDBJ databases">
        <title>The hologenome of the rock-dwelling lichen Lasallia pustulata.</title>
        <authorList>
            <person name="Greshake Tzovaras B."/>
            <person name="Segers F."/>
            <person name="Bicker A."/>
            <person name="Dal Grande F."/>
            <person name="Otte J."/>
            <person name="Hankeln T."/>
            <person name="Schmitt I."/>
            <person name="Ebersberger I."/>
        </authorList>
    </citation>
    <scope>NUCLEOTIDE SEQUENCE [LARGE SCALE GENOMIC DNA]</scope>
    <source>
        <strain evidence="18">A1-1</strain>
    </source>
</reference>
<evidence type="ECO:0000259" key="17">
    <source>
        <dbReference type="Pfam" id="PF11145"/>
    </source>
</evidence>
<dbReference type="InterPro" id="IPR021319">
    <property type="entry name" value="DUF2921"/>
</dbReference>
<dbReference type="GO" id="GO:0043161">
    <property type="term" value="P:proteasome-mediated ubiquitin-dependent protein catabolic process"/>
    <property type="evidence" value="ECO:0007669"/>
    <property type="project" value="TreeGrafter"/>
</dbReference>
<dbReference type="OrthoDB" id="9984778at2759"/>
<keyword evidence="6 15" id="KW-0812">Transmembrane</keyword>
<evidence type="ECO:0000256" key="8">
    <source>
        <dbReference type="ARBA" id="ARBA00022729"/>
    </source>
</evidence>
<keyword evidence="7" id="KW-0479">Metal-binding</keyword>
<dbReference type="GO" id="GO:0012505">
    <property type="term" value="C:endomembrane system"/>
    <property type="evidence" value="ECO:0007669"/>
    <property type="project" value="UniProtKB-SubCell"/>
</dbReference>
<evidence type="ECO:0000256" key="13">
    <source>
        <dbReference type="ARBA" id="ARBA00023136"/>
    </source>
</evidence>
<evidence type="ECO:0000313" key="18">
    <source>
        <dbReference type="EMBL" id="KAA6409225.1"/>
    </source>
</evidence>
<dbReference type="PANTHER" id="PTHR22763">
    <property type="entry name" value="RING ZINC FINGER PROTEIN"/>
    <property type="match status" value="1"/>
</dbReference>
<feature type="chain" id="PRO_5024412928" description="RING-type E3 ubiquitin transferase" evidence="16">
    <location>
        <begin position="25"/>
        <end position="866"/>
    </location>
</feature>
<keyword evidence="5" id="KW-0808">Transferase</keyword>
<dbReference type="Pfam" id="PF11145">
    <property type="entry name" value="DUF2921"/>
    <property type="match status" value="2"/>
</dbReference>
<evidence type="ECO:0000256" key="9">
    <source>
        <dbReference type="ARBA" id="ARBA00022771"/>
    </source>
</evidence>
<keyword evidence="9" id="KW-0863">Zinc-finger</keyword>
<evidence type="ECO:0000313" key="19">
    <source>
        <dbReference type="Proteomes" id="UP000324767"/>
    </source>
</evidence>
<feature type="signal peptide" evidence="16">
    <location>
        <begin position="1"/>
        <end position="24"/>
    </location>
</feature>
<comment type="pathway">
    <text evidence="3">Protein modification; protein ubiquitination.</text>
</comment>
<comment type="caution">
    <text evidence="18">The sequence shown here is derived from an EMBL/GenBank/DDBJ whole genome shotgun (WGS) entry which is preliminary data.</text>
</comment>
<keyword evidence="11" id="KW-0862">Zinc</keyword>
<dbReference type="EMBL" id="VXIT01000011">
    <property type="protein sequence ID" value="KAA6409225.1"/>
    <property type="molecule type" value="Genomic_DNA"/>
</dbReference>
<keyword evidence="12 15" id="KW-1133">Transmembrane helix</keyword>
<evidence type="ECO:0000256" key="1">
    <source>
        <dbReference type="ARBA" id="ARBA00000900"/>
    </source>
</evidence>
<dbReference type="GO" id="GO:0061630">
    <property type="term" value="F:ubiquitin protein ligase activity"/>
    <property type="evidence" value="ECO:0007669"/>
    <property type="project" value="UniProtKB-EC"/>
</dbReference>
<gene>
    <name evidence="18" type="ORF">FRX48_06778</name>
</gene>
<evidence type="ECO:0000256" key="14">
    <source>
        <dbReference type="SAM" id="MobiDB-lite"/>
    </source>
</evidence>
<dbReference type="AlphaFoldDB" id="A0A5M8PJR3"/>
<name>A0A5M8PJR3_9LECA</name>
<evidence type="ECO:0000256" key="4">
    <source>
        <dbReference type="ARBA" id="ARBA00012483"/>
    </source>
</evidence>
<feature type="transmembrane region" description="Helical" evidence="15">
    <location>
        <begin position="472"/>
        <end position="493"/>
    </location>
</feature>
<keyword evidence="8 16" id="KW-0732">Signal</keyword>
<evidence type="ECO:0000256" key="16">
    <source>
        <dbReference type="SAM" id="SignalP"/>
    </source>
</evidence>
<feature type="domain" description="SWEET-like" evidence="17">
    <location>
        <begin position="404"/>
        <end position="513"/>
    </location>
</feature>
<feature type="transmembrane region" description="Helical" evidence="15">
    <location>
        <begin position="828"/>
        <end position="853"/>
    </location>
</feature>
<keyword evidence="13 15" id="KW-0472">Membrane</keyword>
<feature type="transmembrane region" description="Helical" evidence="15">
    <location>
        <begin position="598"/>
        <end position="616"/>
    </location>
</feature>
<evidence type="ECO:0000256" key="5">
    <source>
        <dbReference type="ARBA" id="ARBA00022679"/>
    </source>
</evidence>
<feature type="transmembrane region" description="Helical" evidence="15">
    <location>
        <begin position="622"/>
        <end position="640"/>
    </location>
</feature>
<protein>
    <recommendedName>
        <fullName evidence="4">RING-type E3 ubiquitin transferase</fullName>
        <ecNumber evidence="4">2.3.2.27</ecNumber>
    </recommendedName>
</protein>
<dbReference type="Proteomes" id="UP000324767">
    <property type="component" value="Unassembled WGS sequence"/>
</dbReference>
<evidence type="ECO:0000256" key="12">
    <source>
        <dbReference type="ARBA" id="ARBA00022989"/>
    </source>
</evidence>
<evidence type="ECO:0000256" key="10">
    <source>
        <dbReference type="ARBA" id="ARBA00022786"/>
    </source>
</evidence>